<feature type="chain" id="PRO_5040873423" description="Stress response protein Rds1" evidence="2">
    <location>
        <begin position="21"/>
        <end position="564"/>
    </location>
</feature>
<dbReference type="EMBL" id="JAPQKL010000007">
    <property type="protein sequence ID" value="KAJ5121484.1"/>
    <property type="molecule type" value="Genomic_DNA"/>
</dbReference>
<evidence type="ECO:0000256" key="2">
    <source>
        <dbReference type="SAM" id="SignalP"/>
    </source>
</evidence>
<reference evidence="3" key="1">
    <citation type="submission" date="2022-11" db="EMBL/GenBank/DDBJ databases">
        <authorList>
            <person name="Petersen C."/>
        </authorList>
    </citation>
    <scope>NUCLEOTIDE SEQUENCE</scope>
    <source>
        <strain evidence="3">IBT 22155</strain>
    </source>
</reference>
<protein>
    <recommendedName>
        <fullName evidence="5">Stress response protein Rds1</fullName>
    </recommendedName>
</protein>
<keyword evidence="4" id="KW-1185">Reference proteome</keyword>
<evidence type="ECO:0000313" key="3">
    <source>
        <dbReference type="EMBL" id="KAJ5121484.1"/>
    </source>
</evidence>
<feature type="region of interest" description="Disordered" evidence="1">
    <location>
        <begin position="20"/>
        <end position="48"/>
    </location>
</feature>
<evidence type="ECO:0008006" key="5">
    <source>
        <dbReference type="Google" id="ProtNLM"/>
    </source>
</evidence>
<proteinExistence type="predicted"/>
<dbReference type="Pfam" id="PF13668">
    <property type="entry name" value="Ferritin_2"/>
    <property type="match status" value="1"/>
</dbReference>
<evidence type="ECO:0000313" key="4">
    <source>
        <dbReference type="Proteomes" id="UP001149079"/>
    </source>
</evidence>
<sequence>MLWKGFILVSLLRSLPLAAASPKKHAKDANSNGASLSATNTSMTATNTSMPAPTVHAHNMSQVHTPFTGTATTTGALTASSIGTTITSLGLAPNATGYPADGKLHDPEPAAFVPAGGVGTNGTEPVYNTRSDFDYQSLALALYQEWIELDLFEDGLRRFNESEFLAAGLTSADRELISFMAEQEIGHATMLSNILGAQAPQQCSYIYPYTNVREFIDFCQKLTRFGEASVYGFLPHLNSREAATLVTQTVTVEARQQLIFRQFETLFPMVEWFEVGVPQSWAWTLLAPYISSCPENQTRLIWQNFPALMIVNQPNPWNSGFSPMNSTSKTNRTSSSSNATSSIDHTLGFNQTEGFAFNQSTGVNETVGPGLSVPKSPNGSGKFNMTSSGTNMTSSGTNMSSPETNMTICGASVSKIRSTPLTSAGRQVLLQWDLPGKKIGPNNSYITTTNTSAGSAKFVAWVSQLNITYTPLHIVNAVNATSGLNFTKSINATDGHNDTAAVNSTLSGMRGYTIQPDMEVYEGHPAFNGTIFVAITDSDPFLTPFNVSLINPHVVAGPALYQAG</sequence>
<dbReference type="InterPro" id="IPR039254">
    <property type="entry name" value="Rds1"/>
</dbReference>
<dbReference type="RefSeq" id="XP_056517988.1">
    <property type="nucleotide sequence ID" value="XM_056670189.1"/>
</dbReference>
<organism evidence="3 4">
    <name type="scientific">Penicillium bovifimosum</name>
    <dbReference type="NCBI Taxonomy" id="126998"/>
    <lineage>
        <taxon>Eukaryota</taxon>
        <taxon>Fungi</taxon>
        <taxon>Dikarya</taxon>
        <taxon>Ascomycota</taxon>
        <taxon>Pezizomycotina</taxon>
        <taxon>Eurotiomycetes</taxon>
        <taxon>Eurotiomycetidae</taxon>
        <taxon>Eurotiales</taxon>
        <taxon>Aspergillaceae</taxon>
        <taxon>Penicillium</taxon>
    </lineage>
</organism>
<dbReference type="GeneID" id="81409359"/>
<comment type="caution">
    <text evidence="3">The sequence shown here is derived from an EMBL/GenBank/DDBJ whole genome shotgun (WGS) entry which is preliminary data.</text>
</comment>
<accession>A0A9W9GKE7</accession>
<keyword evidence="2" id="KW-0732">Signal</keyword>
<name>A0A9W9GKE7_9EURO</name>
<feature type="region of interest" description="Disordered" evidence="1">
    <location>
        <begin position="320"/>
        <end position="341"/>
    </location>
</feature>
<feature type="region of interest" description="Disordered" evidence="1">
    <location>
        <begin position="366"/>
        <end position="402"/>
    </location>
</feature>
<feature type="compositionally biased region" description="Low complexity" evidence="1">
    <location>
        <begin position="37"/>
        <end position="48"/>
    </location>
</feature>
<dbReference type="Proteomes" id="UP001149079">
    <property type="component" value="Unassembled WGS sequence"/>
</dbReference>
<dbReference type="AlphaFoldDB" id="A0A9W9GKE7"/>
<gene>
    <name evidence="3" type="ORF">N7515_009445</name>
</gene>
<feature type="compositionally biased region" description="Low complexity" evidence="1">
    <location>
        <begin position="325"/>
        <end position="341"/>
    </location>
</feature>
<dbReference type="PANTHER" id="PTHR38705:SF1">
    <property type="entry name" value="PROTEIN RDS1"/>
    <property type="match status" value="1"/>
</dbReference>
<dbReference type="OrthoDB" id="2098436at2759"/>
<feature type="compositionally biased region" description="Low complexity" evidence="1">
    <location>
        <begin position="384"/>
        <end position="401"/>
    </location>
</feature>
<feature type="signal peptide" evidence="2">
    <location>
        <begin position="1"/>
        <end position="20"/>
    </location>
</feature>
<reference evidence="3" key="2">
    <citation type="journal article" date="2023" name="IMA Fungus">
        <title>Comparative genomic study of the Penicillium genus elucidates a diverse pangenome and 15 lateral gene transfer events.</title>
        <authorList>
            <person name="Petersen C."/>
            <person name="Sorensen T."/>
            <person name="Nielsen M.R."/>
            <person name="Sondergaard T.E."/>
            <person name="Sorensen J.L."/>
            <person name="Fitzpatrick D.A."/>
            <person name="Frisvad J.C."/>
            <person name="Nielsen K.L."/>
        </authorList>
    </citation>
    <scope>NUCLEOTIDE SEQUENCE</scope>
    <source>
        <strain evidence="3">IBT 22155</strain>
    </source>
</reference>
<dbReference type="PANTHER" id="PTHR38705">
    <property type="entry name" value="PROTEIN RDS1"/>
    <property type="match status" value="1"/>
</dbReference>
<evidence type="ECO:0000256" key="1">
    <source>
        <dbReference type="SAM" id="MobiDB-lite"/>
    </source>
</evidence>